<feature type="transmembrane region" description="Helical" evidence="7">
    <location>
        <begin position="224"/>
        <end position="249"/>
    </location>
</feature>
<feature type="transmembrane region" description="Helical" evidence="7">
    <location>
        <begin position="186"/>
        <end position="212"/>
    </location>
</feature>
<dbReference type="Proteomes" id="UP001301769">
    <property type="component" value="Unassembled WGS sequence"/>
</dbReference>
<evidence type="ECO:0000256" key="7">
    <source>
        <dbReference type="SAM" id="Phobius"/>
    </source>
</evidence>
<feature type="transmembrane region" description="Helical" evidence="7">
    <location>
        <begin position="106"/>
        <end position="133"/>
    </location>
</feature>
<keyword evidence="3 7" id="KW-1133">Transmembrane helix</keyword>
<dbReference type="AlphaFoldDB" id="A0AAN7B388"/>
<comment type="subcellular location">
    <subcellularLocation>
        <location evidence="1">Membrane</location>
        <topology evidence="1">Multi-pass membrane protein</topology>
    </subcellularLocation>
</comment>
<dbReference type="Pfam" id="PF20684">
    <property type="entry name" value="Fung_rhodopsin"/>
    <property type="match status" value="1"/>
</dbReference>
<dbReference type="InterPro" id="IPR049326">
    <property type="entry name" value="Rhodopsin_dom_fungi"/>
</dbReference>
<evidence type="ECO:0000256" key="5">
    <source>
        <dbReference type="ARBA" id="ARBA00038359"/>
    </source>
</evidence>
<dbReference type="EMBL" id="MU858373">
    <property type="protein sequence ID" value="KAK4206635.1"/>
    <property type="molecule type" value="Genomic_DNA"/>
</dbReference>
<organism evidence="9 10">
    <name type="scientific">Rhypophila decipiens</name>
    <dbReference type="NCBI Taxonomy" id="261697"/>
    <lineage>
        <taxon>Eukaryota</taxon>
        <taxon>Fungi</taxon>
        <taxon>Dikarya</taxon>
        <taxon>Ascomycota</taxon>
        <taxon>Pezizomycotina</taxon>
        <taxon>Sordariomycetes</taxon>
        <taxon>Sordariomycetidae</taxon>
        <taxon>Sordariales</taxon>
        <taxon>Naviculisporaceae</taxon>
        <taxon>Rhypophila</taxon>
    </lineage>
</organism>
<reference evidence="9" key="2">
    <citation type="submission" date="2023-05" db="EMBL/GenBank/DDBJ databases">
        <authorList>
            <consortium name="Lawrence Berkeley National Laboratory"/>
            <person name="Steindorff A."/>
            <person name="Hensen N."/>
            <person name="Bonometti L."/>
            <person name="Westerberg I."/>
            <person name="Brannstrom I.O."/>
            <person name="Guillou S."/>
            <person name="Cros-Aarteil S."/>
            <person name="Calhoun S."/>
            <person name="Haridas S."/>
            <person name="Kuo A."/>
            <person name="Mondo S."/>
            <person name="Pangilinan J."/>
            <person name="Riley R."/>
            <person name="Labutti K."/>
            <person name="Andreopoulos B."/>
            <person name="Lipzen A."/>
            <person name="Chen C."/>
            <person name="Yanf M."/>
            <person name="Daum C."/>
            <person name="Ng V."/>
            <person name="Clum A."/>
            <person name="Ohm R."/>
            <person name="Martin F."/>
            <person name="Silar P."/>
            <person name="Natvig D."/>
            <person name="Lalanne C."/>
            <person name="Gautier V."/>
            <person name="Ament-Velasquez S.L."/>
            <person name="Kruys A."/>
            <person name="Hutchinson M.I."/>
            <person name="Powell A.J."/>
            <person name="Barry K."/>
            <person name="Miller A.N."/>
            <person name="Grigoriev I.V."/>
            <person name="Debuchy R."/>
            <person name="Gladieux P."/>
            <person name="Thoren M.H."/>
            <person name="Johannesson H."/>
        </authorList>
    </citation>
    <scope>NUCLEOTIDE SEQUENCE</scope>
    <source>
        <strain evidence="9">PSN293</strain>
    </source>
</reference>
<accession>A0AAN7B388</accession>
<evidence type="ECO:0000256" key="3">
    <source>
        <dbReference type="ARBA" id="ARBA00022989"/>
    </source>
</evidence>
<comment type="similarity">
    <text evidence="5">Belongs to the SAT4 family.</text>
</comment>
<feature type="compositionally biased region" description="Basic and acidic residues" evidence="6">
    <location>
        <begin position="378"/>
        <end position="392"/>
    </location>
</feature>
<gene>
    <name evidence="9" type="ORF">QBC37DRAFT_119444</name>
</gene>
<keyword evidence="4 7" id="KW-0472">Membrane</keyword>
<feature type="transmembrane region" description="Helical" evidence="7">
    <location>
        <begin position="66"/>
        <end position="86"/>
    </location>
</feature>
<evidence type="ECO:0000256" key="4">
    <source>
        <dbReference type="ARBA" id="ARBA00023136"/>
    </source>
</evidence>
<evidence type="ECO:0000256" key="2">
    <source>
        <dbReference type="ARBA" id="ARBA00022692"/>
    </source>
</evidence>
<keyword evidence="10" id="KW-1185">Reference proteome</keyword>
<keyword evidence="2 7" id="KW-0812">Transmembrane</keyword>
<reference evidence="9" key="1">
    <citation type="journal article" date="2023" name="Mol. Phylogenet. Evol.">
        <title>Genome-scale phylogeny and comparative genomics of the fungal order Sordariales.</title>
        <authorList>
            <person name="Hensen N."/>
            <person name="Bonometti L."/>
            <person name="Westerberg I."/>
            <person name="Brannstrom I.O."/>
            <person name="Guillou S."/>
            <person name="Cros-Aarteil S."/>
            <person name="Calhoun S."/>
            <person name="Haridas S."/>
            <person name="Kuo A."/>
            <person name="Mondo S."/>
            <person name="Pangilinan J."/>
            <person name="Riley R."/>
            <person name="LaButti K."/>
            <person name="Andreopoulos B."/>
            <person name="Lipzen A."/>
            <person name="Chen C."/>
            <person name="Yan M."/>
            <person name="Daum C."/>
            <person name="Ng V."/>
            <person name="Clum A."/>
            <person name="Steindorff A."/>
            <person name="Ohm R.A."/>
            <person name="Martin F."/>
            <person name="Silar P."/>
            <person name="Natvig D.O."/>
            <person name="Lalanne C."/>
            <person name="Gautier V."/>
            <person name="Ament-Velasquez S.L."/>
            <person name="Kruys A."/>
            <person name="Hutchinson M.I."/>
            <person name="Powell A.J."/>
            <person name="Barry K."/>
            <person name="Miller A.N."/>
            <person name="Grigoriev I.V."/>
            <person name="Debuchy R."/>
            <person name="Gladieux P."/>
            <person name="Hiltunen Thoren M."/>
            <person name="Johannesson H."/>
        </authorList>
    </citation>
    <scope>NUCLEOTIDE SEQUENCE</scope>
    <source>
        <strain evidence="9">PSN293</strain>
    </source>
</reference>
<dbReference type="InterPro" id="IPR052337">
    <property type="entry name" value="SAT4-like"/>
</dbReference>
<dbReference type="PANTHER" id="PTHR33048">
    <property type="entry name" value="PTH11-LIKE INTEGRAL MEMBRANE PROTEIN (AFU_ORTHOLOGUE AFUA_5G11245)"/>
    <property type="match status" value="1"/>
</dbReference>
<feature type="region of interest" description="Disordered" evidence="6">
    <location>
        <begin position="339"/>
        <end position="392"/>
    </location>
</feature>
<feature type="transmembrane region" description="Helical" evidence="7">
    <location>
        <begin position="32"/>
        <end position="54"/>
    </location>
</feature>
<protein>
    <recommendedName>
        <fullName evidence="8">Rhodopsin domain-containing protein</fullName>
    </recommendedName>
</protein>
<evidence type="ECO:0000313" key="10">
    <source>
        <dbReference type="Proteomes" id="UP001301769"/>
    </source>
</evidence>
<evidence type="ECO:0000256" key="6">
    <source>
        <dbReference type="SAM" id="MobiDB-lite"/>
    </source>
</evidence>
<feature type="transmembrane region" description="Helical" evidence="7">
    <location>
        <begin position="145"/>
        <end position="166"/>
    </location>
</feature>
<dbReference type="PANTHER" id="PTHR33048:SF55">
    <property type="entry name" value="INTEGRAL MEMBRANE PROTEIN"/>
    <property type="match status" value="1"/>
</dbReference>
<dbReference type="GO" id="GO:0016020">
    <property type="term" value="C:membrane"/>
    <property type="evidence" value="ECO:0007669"/>
    <property type="project" value="UniProtKB-SubCell"/>
</dbReference>
<evidence type="ECO:0000313" key="9">
    <source>
        <dbReference type="EMBL" id="KAK4206635.1"/>
    </source>
</evidence>
<feature type="compositionally biased region" description="Basic and acidic residues" evidence="6">
    <location>
        <begin position="342"/>
        <end position="358"/>
    </location>
</feature>
<feature type="domain" description="Rhodopsin" evidence="8">
    <location>
        <begin position="50"/>
        <end position="286"/>
    </location>
</feature>
<comment type="caution">
    <text evidence="9">The sequence shown here is derived from an EMBL/GenBank/DDBJ whole genome shotgun (WGS) entry which is preliminary data.</text>
</comment>
<evidence type="ECO:0000259" key="8">
    <source>
        <dbReference type="Pfam" id="PF20684"/>
    </source>
</evidence>
<sequence>MNASAPPIGAAIPPPGVTPNFDNPSESLAKSLIITSLVWPAATLIIICIRVFTCRQVLRKWHTDDYLILVALVLALANSVICVIQTNNGAGRHMWDVRAEPLQRFLKLGITGGSLTFNLSTLFIKLSILTFFLRFPTGRAFRLTTYALMVVVAGYCIATAFSFIYHCTPMQSGWDLSVHGDCVDLYAAYLAPSAINVATDIIILFMPVWLLWPLRVGPMKKLGVALIMMTGGFVAAVSIVRLDAIISYSKEADMTWYYCINLMWCIREMYTGIICACLPCLRPFTKHFFPNSFLFSTSLEHRLRSVRLYGSNPISWVVRDKRRRGSQRLEEIDDVENSVGLRETRRDDGERQHDKDAITEETPNLPLRSEPTESNSQVRERRTSGAVEVDRE</sequence>
<proteinExistence type="inferred from homology"/>
<name>A0AAN7B388_9PEZI</name>
<evidence type="ECO:0000256" key="1">
    <source>
        <dbReference type="ARBA" id="ARBA00004141"/>
    </source>
</evidence>